<feature type="transmembrane region" description="Helical" evidence="1">
    <location>
        <begin position="909"/>
        <end position="928"/>
    </location>
</feature>
<evidence type="ECO:0000256" key="1">
    <source>
        <dbReference type="SAM" id="Phobius"/>
    </source>
</evidence>
<dbReference type="RefSeq" id="WP_311601046.1">
    <property type="nucleotide sequence ID" value="NZ_JAVREM010000030.1"/>
</dbReference>
<accession>A0ABU2LTF9</accession>
<feature type="transmembrane region" description="Helical" evidence="1">
    <location>
        <begin position="510"/>
        <end position="532"/>
    </location>
</feature>
<gene>
    <name evidence="2" type="ORF">RNC47_21260</name>
</gene>
<keyword evidence="3" id="KW-1185">Reference proteome</keyword>
<evidence type="ECO:0000313" key="2">
    <source>
        <dbReference type="EMBL" id="MDT0320864.1"/>
    </source>
</evidence>
<feature type="transmembrane region" description="Helical" evidence="1">
    <location>
        <begin position="468"/>
        <end position="489"/>
    </location>
</feature>
<dbReference type="InterPro" id="IPR050250">
    <property type="entry name" value="Macrolide_Exporter_MacB"/>
</dbReference>
<evidence type="ECO:0000313" key="3">
    <source>
        <dbReference type="Proteomes" id="UP001183420"/>
    </source>
</evidence>
<organism evidence="2 3">
    <name type="scientific">Streptomyces millisiae</name>
    <dbReference type="NCBI Taxonomy" id="3075542"/>
    <lineage>
        <taxon>Bacteria</taxon>
        <taxon>Bacillati</taxon>
        <taxon>Actinomycetota</taxon>
        <taxon>Actinomycetes</taxon>
        <taxon>Kitasatosporales</taxon>
        <taxon>Streptomycetaceae</taxon>
        <taxon>Streptomyces</taxon>
    </lineage>
</organism>
<dbReference type="Proteomes" id="UP001183420">
    <property type="component" value="Unassembled WGS sequence"/>
</dbReference>
<name>A0ABU2LTF9_9ACTN</name>
<feature type="transmembrane region" description="Helical" evidence="1">
    <location>
        <begin position="851"/>
        <end position="872"/>
    </location>
</feature>
<proteinExistence type="predicted"/>
<protein>
    <submittedName>
        <fullName evidence="2">ABC transporter permease</fullName>
    </submittedName>
</protein>
<feature type="transmembrane region" description="Helical" evidence="1">
    <location>
        <begin position="434"/>
        <end position="456"/>
    </location>
</feature>
<feature type="transmembrane region" description="Helical" evidence="1">
    <location>
        <begin position="339"/>
        <end position="368"/>
    </location>
</feature>
<feature type="transmembrane region" description="Helical" evidence="1">
    <location>
        <begin position="388"/>
        <end position="413"/>
    </location>
</feature>
<dbReference type="EMBL" id="JAVREM010000030">
    <property type="protein sequence ID" value="MDT0320864.1"/>
    <property type="molecule type" value="Genomic_DNA"/>
</dbReference>
<dbReference type="PANTHER" id="PTHR30572">
    <property type="entry name" value="MEMBRANE COMPONENT OF TRANSPORTER-RELATED"/>
    <property type="match status" value="1"/>
</dbReference>
<keyword evidence="1" id="KW-1133">Transmembrane helix</keyword>
<feature type="transmembrane region" description="Helical" evidence="1">
    <location>
        <begin position="800"/>
        <end position="822"/>
    </location>
</feature>
<reference evidence="3" key="1">
    <citation type="submission" date="2023-07" db="EMBL/GenBank/DDBJ databases">
        <title>30 novel species of actinomycetes from the DSMZ collection.</title>
        <authorList>
            <person name="Nouioui I."/>
        </authorList>
    </citation>
    <scope>NUCLEOTIDE SEQUENCE [LARGE SCALE GENOMIC DNA]</scope>
    <source>
        <strain evidence="3">DSM 44918</strain>
    </source>
</reference>
<keyword evidence="1" id="KW-0472">Membrane</keyword>
<feature type="transmembrane region" description="Helical" evidence="1">
    <location>
        <begin position="296"/>
        <end position="318"/>
    </location>
</feature>
<comment type="caution">
    <text evidence="2">The sequence shown here is derived from an EMBL/GenBank/DDBJ whole genome shotgun (WGS) entry which is preliminary data.</text>
</comment>
<keyword evidence="1" id="KW-0812">Transmembrane</keyword>
<sequence length="940" mass="98344">MRRLSTWRLALRIARRDARRAKGRSALVIAMIALPILAVSAADLTFRTAQLSPAENLTRELGAADARYEIATQGSPVRQNPEGDYVEYDENADDAVWEDDPRSDDEVLAQVQEALPDGASLLSDTTAYVTSSTSTGLTNVELREIDAANPLTEGMLTLLRGEFPSEPGEVAATQAFLDTSGLRVGSEITLGGIDEPYRVTGAYELPSGLDTDQLIALPGAVLPHVQQDNDWGTGTDTFLVDVPEGVVDWPAVLRANELGMTVVSRDVTLNPPPADQVLVADDFGDSSIGAEAMATIGTVVSLIILEICLLAGPAFAVGARRARRQLGLVGANGGDRKQLRAIMLASGVVLGAGAAVAGTVGGILLTLVGRPLLEDFGGARFGSWDFRLLEIGAIALLAVVTGLLAAVVPAVNAARTDVLESLTGRRGVRRASRALPTIGFIALLGGAAIAILGAMTSSGVNTVAVGSIIAELGVVALTPLLVGVFGRLARRLPLSGRLALRDAARNRGRTAPAVAAIMAATAGAVAVATVAVSDQARQRAEYQPWMPTGTVAISTYSPSEQALLAPARQVVESEMPTTTRADVHRVLAKADCDESVDDCGLVQPRVPEENACPLWGPEGENLDAADRRELVTDERCASSDGSMMGTNGLVVAGPELLDVLGIDDDGARDALERGDVVVFAGRYLDADDQVTIDRYATYPEEWEESGGPITPPDDSTTLPGHPVDAESYGIELLVSPAAAEAAGLVTVEEGSYYATDRVPTEAEQQAVNGDLEELANRNGVVEAPWTVVEDGFDGDTSMELIILSLAAAILALGAAGIATGLAQADSEADLATLAAVGATPRVRRTLSGLQCGLIAAMGVLLGALSGIIPAIALRLADHRSNLQGWERAWDDGWDPGVRPELFIELPWTTFGQLIVVVPLVACLVATLLTRSRITLARRAG</sequence>
<dbReference type="PANTHER" id="PTHR30572:SF4">
    <property type="entry name" value="ABC TRANSPORTER PERMEASE YTRF"/>
    <property type="match status" value="1"/>
</dbReference>